<keyword evidence="2" id="KW-1185">Reference proteome</keyword>
<dbReference type="KEGG" id="psuu:Psuf_092660"/>
<organism evidence="1 2">
    <name type="scientific">Phytohabitans suffuscus</name>
    <dbReference type="NCBI Taxonomy" id="624315"/>
    <lineage>
        <taxon>Bacteria</taxon>
        <taxon>Bacillati</taxon>
        <taxon>Actinomycetota</taxon>
        <taxon>Actinomycetes</taxon>
        <taxon>Micromonosporales</taxon>
        <taxon>Micromonosporaceae</taxon>
    </lineage>
</organism>
<protein>
    <submittedName>
        <fullName evidence="1">Uncharacterized protein</fullName>
    </submittedName>
</protein>
<dbReference type="Proteomes" id="UP000503011">
    <property type="component" value="Chromosome"/>
</dbReference>
<accession>A0A6F8Z127</accession>
<dbReference type="AlphaFoldDB" id="A0A6F8Z127"/>
<sequence>MPDRRLASGEILTCGLPRAEAVTELLVNPSFEQPGANAAAPTGWTPVLLENETSPFRWVVRTFNGAGQFPPPALVPDGQFALEMFWQDRGMDPPLWGSFIPRSVAGSRAFEGGGGGGAEFIWFVLFVRVIVGLSDPVRTDREAARGGARGIGSG</sequence>
<proteinExistence type="predicted"/>
<reference evidence="1 2" key="2">
    <citation type="submission" date="2020-03" db="EMBL/GenBank/DDBJ databases">
        <authorList>
            <person name="Ichikawa N."/>
            <person name="Kimura A."/>
            <person name="Kitahashi Y."/>
            <person name="Uohara A."/>
        </authorList>
    </citation>
    <scope>NUCLEOTIDE SEQUENCE [LARGE SCALE GENOMIC DNA]</scope>
    <source>
        <strain evidence="1 2">NBRC 105367</strain>
    </source>
</reference>
<dbReference type="EMBL" id="AP022871">
    <property type="protein sequence ID" value="BCB91953.1"/>
    <property type="molecule type" value="Genomic_DNA"/>
</dbReference>
<evidence type="ECO:0000313" key="1">
    <source>
        <dbReference type="EMBL" id="BCB91953.1"/>
    </source>
</evidence>
<reference evidence="1 2" key="1">
    <citation type="submission" date="2020-03" db="EMBL/GenBank/DDBJ databases">
        <title>Whole genome shotgun sequence of Phytohabitans suffuscus NBRC 105367.</title>
        <authorList>
            <person name="Komaki H."/>
            <person name="Tamura T."/>
        </authorList>
    </citation>
    <scope>NUCLEOTIDE SEQUENCE [LARGE SCALE GENOMIC DNA]</scope>
    <source>
        <strain evidence="1 2">NBRC 105367</strain>
    </source>
</reference>
<gene>
    <name evidence="1" type="ORF">Psuf_092660</name>
</gene>
<name>A0A6F8Z127_9ACTN</name>
<evidence type="ECO:0000313" key="2">
    <source>
        <dbReference type="Proteomes" id="UP000503011"/>
    </source>
</evidence>